<feature type="transmembrane region" description="Helical" evidence="6">
    <location>
        <begin position="6"/>
        <end position="25"/>
    </location>
</feature>
<dbReference type="RefSeq" id="WP_265966753.1">
    <property type="nucleotide sequence ID" value="NZ_JAPEVI010000003.1"/>
</dbReference>
<dbReference type="Proteomes" id="UP001300261">
    <property type="component" value="Unassembled WGS sequence"/>
</dbReference>
<evidence type="ECO:0000256" key="4">
    <source>
        <dbReference type="ARBA" id="ARBA00022989"/>
    </source>
</evidence>
<dbReference type="EMBL" id="JAPEVI010000003">
    <property type="protein sequence ID" value="MCX2725658.1"/>
    <property type="molecule type" value="Genomic_DNA"/>
</dbReference>
<feature type="transmembrane region" description="Helical" evidence="6">
    <location>
        <begin position="89"/>
        <end position="108"/>
    </location>
</feature>
<evidence type="ECO:0000256" key="6">
    <source>
        <dbReference type="SAM" id="Phobius"/>
    </source>
</evidence>
<gene>
    <name evidence="8" type="ORF">ON753_25420</name>
</gene>
<keyword evidence="4 6" id="KW-1133">Transmembrane helix</keyword>
<evidence type="ECO:0000256" key="3">
    <source>
        <dbReference type="ARBA" id="ARBA00022692"/>
    </source>
</evidence>
<keyword evidence="5 6" id="KW-0472">Membrane</keyword>
<feature type="transmembrane region" description="Helical" evidence="6">
    <location>
        <begin position="114"/>
        <end position="133"/>
    </location>
</feature>
<feature type="transmembrane region" description="Helical" evidence="6">
    <location>
        <begin position="289"/>
        <end position="308"/>
    </location>
</feature>
<proteinExistence type="predicted"/>
<keyword evidence="9" id="KW-1185">Reference proteome</keyword>
<accession>A0ABT3R8S0</accession>
<comment type="subcellular location">
    <subcellularLocation>
        <location evidence="1">Cell membrane</location>
        <topology evidence="1">Multi-pass membrane protein</topology>
    </subcellularLocation>
</comment>
<evidence type="ECO:0000259" key="7">
    <source>
        <dbReference type="Pfam" id="PF00482"/>
    </source>
</evidence>
<dbReference type="PANTHER" id="PTHR35007:SF1">
    <property type="entry name" value="PILUS ASSEMBLY PROTEIN"/>
    <property type="match status" value="1"/>
</dbReference>
<evidence type="ECO:0000313" key="8">
    <source>
        <dbReference type="EMBL" id="MCX2725658.1"/>
    </source>
</evidence>
<dbReference type="PANTHER" id="PTHR35007">
    <property type="entry name" value="INTEGRAL MEMBRANE PROTEIN-RELATED"/>
    <property type="match status" value="1"/>
</dbReference>
<evidence type="ECO:0000256" key="1">
    <source>
        <dbReference type="ARBA" id="ARBA00004651"/>
    </source>
</evidence>
<sequence>MNIIFIYGAVFIASLVLFDSLIRLLQGVFTRKKHLNYRLKLLEKNEDRKAIYESMLRERAIGGDEHEQLSIWFNRIFAQSGLKIDWQRFMLYGVAYLLVSWLVLGLAFSSVLLRGVLCLSSMVALFILAILFVRSKRINLFLRQLPDALDVMTRSLAAGHPLPTSIALVAREMPDPIGSEFGMLSDELTYGTDITDSMRNMVERVGADDLKLVAISMTVQRGTGGNLGEILSNLSDVLRHRQLIKAKIKSLSAEGRMTSWIMLAFPFFLYLMISTLAPGYFDPIWDSGYGNIVIMVGLVIMAVGMLILRKLVNFDF</sequence>
<dbReference type="InterPro" id="IPR018076">
    <property type="entry name" value="T2SS_GspF_dom"/>
</dbReference>
<dbReference type="Pfam" id="PF00482">
    <property type="entry name" value="T2SSF"/>
    <property type="match status" value="1"/>
</dbReference>
<dbReference type="InterPro" id="IPR042094">
    <property type="entry name" value="T2SS_GspF_sf"/>
</dbReference>
<evidence type="ECO:0000256" key="5">
    <source>
        <dbReference type="ARBA" id="ARBA00023136"/>
    </source>
</evidence>
<keyword evidence="2" id="KW-1003">Cell membrane</keyword>
<feature type="domain" description="Type II secretion system protein GspF" evidence="7">
    <location>
        <begin position="149"/>
        <end position="273"/>
    </location>
</feature>
<feature type="transmembrane region" description="Helical" evidence="6">
    <location>
        <begin position="257"/>
        <end position="277"/>
    </location>
</feature>
<dbReference type="Gene3D" id="1.20.81.30">
    <property type="entry name" value="Type II secretion system (T2SS), domain F"/>
    <property type="match status" value="1"/>
</dbReference>
<protein>
    <submittedName>
        <fullName evidence="8">Type II secretion system F family protein</fullName>
    </submittedName>
</protein>
<evidence type="ECO:0000313" key="9">
    <source>
        <dbReference type="Proteomes" id="UP001300261"/>
    </source>
</evidence>
<name>A0ABT3R8S0_9HYPH</name>
<organism evidence="8 9">
    <name type="scientific">Roseibium salinum</name>
    <dbReference type="NCBI Taxonomy" id="1604349"/>
    <lineage>
        <taxon>Bacteria</taxon>
        <taxon>Pseudomonadati</taxon>
        <taxon>Pseudomonadota</taxon>
        <taxon>Alphaproteobacteria</taxon>
        <taxon>Hyphomicrobiales</taxon>
        <taxon>Stappiaceae</taxon>
        <taxon>Roseibium</taxon>
    </lineage>
</organism>
<keyword evidence="3 6" id="KW-0812">Transmembrane</keyword>
<reference evidence="8 9" key="1">
    <citation type="journal article" date="2016" name="Int. J. Syst. Evol. Microbiol.">
        <title>Labrenzia salina sp. nov., isolated from the rhizosphere of the halophyte Arthrocnemum macrostachyum.</title>
        <authorList>
            <person name="Camacho M."/>
            <person name="Redondo-Gomez S."/>
            <person name="Rodriguez-Llorente I."/>
            <person name="Rohde M."/>
            <person name="Sproer C."/>
            <person name="Schumann P."/>
            <person name="Klenk H.P."/>
            <person name="Montero-Calasanz M.D.C."/>
        </authorList>
    </citation>
    <scope>NUCLEOTIDE SEQUENCE [LARGE SCALE GENOMIC DNA]</scope>
    <source>
        <strain evidence="8 9">DSM 29163</strain>
    </source>
</reference>
<evidence type="ECO:0000256" key="2">
    <source>
        <dbReference type="ARBA" id="ARBA00022475"/>
    </source>
</evidence>
<comment type="caution">
    <text evidence="8">The sequence shown here is derived from an EMBL/GenBank/DDBJ whole genome shotgun (WGS) entry which is preliminary data.</text>
</comment>